<evidence type="ECO:0000313" key="3">
    <source>
        <dbReference type="EMBL" id="RFT62338.1"/>
    </source>
</evidence>
<keyword evidence="5" id="KW-1185">Reference proteome</keyword>
<evidence type="ECO:0000256" key="1">
    <source>
        <dbReference type="SAM" id="Phobius"/>
    </source>
</evidence>
<accession>A0A090YV11</accession>
<keyword evidence="1" id="KW-0472">Membrane</keyword>
<organism evidence="2 4">
    <name type="scientific">Bacillus clarus</name>
    <dbReference type="NCBI Taxonomy" id="2338372"/>
    <lineage>
        <taxon>Bacteria</taxon>
        <taxon>Bacillati</taxon>
        <taxon>Bacillota</taxon>
        <taxon>Bacilli</taxon>
        <taxon>Bacillales</taxon>
        <taxon>Bacillaceae</taxon>
        <taxon>Bacillus</taxon>
        <taxon>Bacillus cereus group</taxon>
    </lineage>
</organism>
<dbReference type="Proteomes" id="UP000029389">
    <property type="component" value="Unassembled WGS sequence"/>
</dbReference>
<evidence type="ECO:0000313" key="2">
    <source>
        <dbReference type="EMBL" id="KFN02694.1"/>
    </source>
</evidence>
<gene>
    <name evidence="3" type="ORF">D0U04_28495</name>
    <name evidence="2" type="ORF">DJ93_289</name>
</gene>
<reference evidence="3 5" key="2">
    <citation type="submission" date="2018-08" db="EMBL/GenBank/DDBJ databases">
        <title>Bacillus clarus sp. nov. strain PS00077A.</title>
        <authorList>
            <person name="Mendez Acevedo M."/>
            <person name="Carroll L."/>
            <person name="Mukherjee M."/>
            <person name="Wiedmann M."/>
            <person name="Kovac J."/>
        </authorList>
    </citation>
    <scope>NUCLEOTIDE SEQUENCE [LARGE SCALE GENOMIC DNA]</scope>
    <source>
        <strain evidence="3 5">PS00077A</strain>
    </source>
</reference>
<dbReference type="Pfam" id="PF09221">
    <property type="entry name" value="Bacteriocin_IId"/>
    <property type="match status" value="1"/>
</dbReference>
<dbReference type="InterPro" id="IPR020038">
    <property type="entry name" value="Circ_bacteriocin"/>
</dbReference>
<feature type="transmembrane region" description="Helical" evidence="1">
    <location>
        <begin position="35"/>
        <end position="58"/>
    </location>
</feature>
<protein>
    <submittedName>
        <fullName evidence="2 3">Circular bacteriocin, circularin A/uberolysin family</fullName>
    </submittedName>
</protein>
<comment type="caution">
    <text evidence="2">The sequence shown here is derived from an EMBL/GenBank/DDBJ whole genome shotgun (WGS) entry which is preliminary data.</text>
</comment>
<dbReference type="EMBL" id="QVOD01000073">
    <property type="protein sequence ID" value="RFT62338.1"/>
    <property type="molecule type" value="Genomic_DNA"/>
</dbReference>
<dbReference type="EMBL" id="JMQC01000008">
    <property type="protein sequence ID" value="KFN02694.1"/>
    <property type="molecule type" value="Genomic_DNA"/>
</dbReference>
<dbReference type="RefSeq" id="WP_042978977.1">
    <property type="nucleotide sequence ID" value="NZ_JMQC01000008.1"/>
</dbReference>
<sequence length="73" mass="7717">MFEVMGYFSIDRSWATKTVDAIDAVGWGVVAASTIAAIITAGGLAVTSAMIDAAIYTVKDYLSRSLKAQAVVW</sequence>
<dbReference type="Proteomes" id="UP000264294">
    <property type="component" value="Unassembled WGS sequence"/>
</dbReference>
<keyword evidence="1" id="KW-0812">Transmembrane</keyword>
<dbReference type="PATRIC" id="fig|1405.8.peg.461"/>
<proteinExistence type="predicted"/>
<dbReference type="NCBIfam" id="TIGR03651">
    <property type="entry name" value="circ_ocin_uber"/>
    <property type="match status" value="1"/>
</dbReference>
<evidence type="ECO:0000313" key="4">
    <source>
        <dbReference type="Proteomes" id="UP000029389"/>
    </source>
</evidence>
<evidence type="ECO:0000313" key="5">
    <source>
        <dbReference type="Proteomes" id="UP000264294"/>
    </source>
</evidence>
<keyword evidence="1" id="KW-1133">Transmembrane helix</keyword>
<dbReference type="AlphaFoldDB" id="A0A090YV11"/>
<name>A0A090YV11_9BACI</name>
<reference evidence="2 4" key="1">
    <citation type="submission" date="2014-04" db="EMBL/GenBank/DDBJ databases">
        <authorList>
            <person name="Bishop-Lilly K.A."/>
            <person name="Broomall S.M."/>
            <person name="Chain P.S."/>
            <person name="Chertkov O."/>
            <person name="Coyne S.R."/>
            <person name="Daligault H.E."/>
            <person name="Davenport K.W."/>
            <person name="Erkkila T."/>
            <person name="Frey K.G."/>
            <person name="Gibbons H.S."/>
            <person name="Gu W."/>
            <person name="Jaissle J."/>
            <person name="Johnson S.L."/>
            <person name="Koroleva G.I."/>
            <person name="Ladner J.T."/>
            <person name="Lo C.-C."/>
            <person name="Minogue T.D."/>
            <person name="Munk C."/>
            <person name="Palacios G.F."/>
            <person name="Redden C.L."/>
            <person name="Rosenzweig C.N."/>
            <person name="Scholz M.B."/>
            <person name="Teshima H."/>
            <person name="Xu Y."/>
        </authorList>
    </citation>
    <scope>NUCLEOTIDE SEQUENCE [LARGE SCALE GENOMIC DNA]</scope>
    <source>
        <strain evidence="2 4">BHP</strain>
    </source>
</reference>